<dbReference type="RefSeq" id="WP_157567014.1">
    <property type="nucleotide sequence ID" value="NZ_WQKZ01000003.1"/>
</dbReference>
<feature type="region of interest" description="Disordered" evidence="1">
    <location>
        <begin position="202"/>
        <end position="246"/>
    </location>
</feature>
<sequence length="450" mass="49538">MLPLPYTLRSAYSRLAQFLKTLRAQMPLVVRTRTVRGKTEQYLVRPKALSDGAQATARVLLVWAIDAVEQLRRVPLLLEPATDARPTPPPVATNNEQLAAFRQVSSRAIRDHLRELQKIGFIARKVFRGTKANFEVYLNAEFVWKTANKTSNSPFKPKNAQAAPAAPAPASATNLPLIVSLEKQDNKEIEIAQVDKLVTPEATGGAGALTGNTGPQAGAKPAPTPPVAPRQATKAGQGGRAAPLAPAGGTAAAAQLQAERLALTAQAWHYAWKRLYPSCAFDETEQQKAMRAIWYGVYRGFGPVLTPEQWQRYHDQVLQRIDLAAAYFQRYPNKFAPSPFAEFVTGSGYFDAENSRGFVGTEAWLARQEANQRQRNITRALLTARRALKAHRLGLAPKRTQVLSSLQLFRYHEAKLKAYGPDALQRYYAQVAQPGVPSPHRIAFTAIATT</sequence>
<keyword evidence="3" id="KW-1185">Reference proteome</keyword>
<dbReference type="AlphaFoldDB" id="A0A7K1THF4"/>
<evidence type="ECO:0000313" key="3">
    <source>
        <dbReference type="Proteomes" id="UP000441336"/>
    </source>
</evidence>
<proteinExistence type="predicted"/>
<accession>A0A7K1THF4</accession>
<dbReference type="EMBL" id="WQKZ01000003">
    <property type="protein sequence ID" value="MVN77726.1"/>
    <property type="molecule type" value="Genomic_DNA"/>
</dbReference>
<reference evidence="2 3" key="1">
    <citation type="submission" date="2019-12" db="EMBL/GenBank/DDBJ databases">
        <title>Hymenobacter sp. HMF4947 Genome sequencing and assembly.</title>
        <authorList>
            <person name="Kang H."/>
            <person name="Cha I."/>
            <person name="Kim H."/>
            <person name="Joh K."/>
        </authorList>
    </citation>
    <scope>NUCLEOTIDE SEQUENCE [LARGE SCALE GENOMIC DNA]</scope>
    <source>
        <strain evidence="2 3">HMF4947</strain>
    </source>
</reference>
<name>A0A7K1THF4_9BACT</name>
<comment type="caution">
    <text evidence="2">The sequence shown here is derived from an EMBL/GenBank/DDBJ whole genome shotgun (WGS) entry which is preliminary data.</text>
</comment>
<protein>
    <submittedName>
        <fullName evidence="2">Uncharacterized protein</fullName>
    </submittedName>
</protein>
<organism evidence="2 3">
    <name type="scientific">Hymenobacter ginkgonis</name>
    <dbReference type="NCBI Taxonomy" id="2682976"/>
    <lineage>
        <taxon>Bacteria</taxon>
        <taxon>Pseudomonadati</taxon>
        <taxon>Bacteroidota</taxon>
        <taxon>Cytophagia</taxon>
        <taxon>Cytophagales</taxon>
        <taxon>Hymenobacteraceae</taxon>
        <taxon>Hymenobacter</taxon>
    </lineage>
</organism>
<evidence type="ECO:0000256" key="1">
    <source>
        <dbReference type="SAM" id="MobiDB-lite"/>
    </source>
</evidence>
<gene>
    <name evidence="2" type="ORF">GO988_15440</name>
</gene>
<dbReference type="Proteomes" id="UP000441336">
    <property type="component" value="Unassembled WGS sequence"/>
</dbReference>
<evidence type="ECO:0000313" key="2">
    <source>
        <dbReference type="EMBL" id="MVN77726.1"/>
    </source>
</evidence>